<evidence type="ECO:0000259" key="3">
    <source>
        <dbReference type="PROSITE" id="PS50943"/>
    </source>
</evidence>
<dbReference type="InterPro" id="IPR020084">
    <property type="entry name" value="NUDIX_hydrolase_CS"/>
</dbReference>
<feature type="domain" description="Nudix hydrolase" evidence="4">
    <location>
        <begin position="99"/>
        <end position="232"/>
    </location>
</feature>
<name>A0A7C4XVD9_UNCKA</name>
<evidence type="ECO:0000313" key="5">
    <source>
        <dbReference type="EMBL" id="HGW29802.1"/>
    </source>
</evidence>
<dbReference type="PROSITE" id="PS00893">
    <property type="entry name" value="NUDIX_BOX"/>
    <property type="match status" value="1"/>
</dbReference>
<dbReference type="InterPro" id="IPR001387">
    <property type="entry name" value="Cro/C1-type_HTH"/>
</dbReference>
<evidence type="ECO:0000259" key="4">
    <source>
        <dbReference type="PROSITE" id="PS51462"/>
    </source>
</evidence>
<dbReference type="EMBL" id="DSRT01000143">
    <property type="protein sequence ID" value="HGW29802.1"/>
    <property type="molecule type" value="Genomic_DNA"/>
</dbReference>
<dbReference type="GO" id="GO:0003677">
    <property type="term" value="F:DNA binding"/>
    <property type="evidence" value="ECO:0007669"/>
    <property type="project" value="InterPro"/>
</dbReference>
<feature type="domain" description="HTH cro/C1-type" evidence="3">
    <location>
        <begin position="13"/>
        <end position="67"/>
    </location>
</feature>
<proteinExistence type="inferred from homology"/>
<dbReference type="Gene3D" id="3.90.79.10">
    <property type="entry name" value="Nucleoside Triphosphate Pyrophosphohydrolase"/>
    <property type="match status" value="1"/>
</dbReference>
<dbReference type="CDD" id="cd00093">
    <property type="entry name" value="HTH_XRE"/>
    <property type="match status" value="1"/>
</dbReference>
<evidence type="ECO:0000256" key="2">
    <source>
        <dbReference type="RuleBase" id="RU003476"/>
    </source>
</evidence>
<evidence type="ECO:0000256" key="1">
    <source>
        <dbReference type="ARBA" id="ARBA00022801"/>
    </source>
</evidence>
<dbReference type="Pfam" id="PF01381">
    <property type="entry name" value="HTH_3"/>
    <property type="match status" value="1"/>
</dbReference>
<dbReference type="SUPFAM" id="SSF47413">
    <property type="entry name" value="lambda repressor-like DNA-binding domains"/>
    <property type="match status" value="1"/>
</dbReference>
<dbReference type="PROSITE" id="PS50943">
    <property type="entry name" value="HTH_CROC1"/>
    <property type="match status" value="1"/>
</dbReference>
<dbReference type="CDD" id="cd02883">
    <property type="entry name" value="NUDIX_Hydrolase"/>
    <property type="match status" value="1"/>
</dbReference>
<gene>
    <name evidence="5" type="ORF">ENR63_02680</name>
</gene>
<dbReference type="AlphaFoldDB" id="A0A7C4XVD9"/>
<keyword evidence="1 2" id="KW-0378">Hydrolase</keyword>
<dbReference type="Gene3D" id="1.10.260.40">
    <property type="entry name" value="lambda repressor-like DNA-binding domains"/>
    <property type="match status" value="1"/>
</dbReference>
<dbReference type="InterPro" id="IPR015797">
    <property type="entry name" value="NUDIX_hydrolase-like_dom_sf"/>
</dbReference>
<sequence>MQVKNPNLLFRNIRMARVQAGLSQKDFARKLGVSDKTISAYETGRAIPPTKALSKIASIAGLSLSELMGVKEKDGEGALSKKLDLLAEKISDIAQQTRKSMDTFVGVVLIDKDKRAYLIKENDKNQIGKDRWNLPGGSVDAGEGLLEAASRETKEETGYGAKITSLIGCYKCKKGDKSWVYIVFGAEVLDHKQKPVDPGVKEGKWFTKADFLKMNSELLVHSDMKLVYGIATSGRGLAVDSIKYIDYDLQ</sequence>
<reference evidence="5" key="1">
    <citation type="journal article" date="2020" name="mSystems">
        <title>Genome- and Community-Level Interaction Insights into Carbon Utilization and Element Cycling Functions of Hydrothermarchaeota in Hydrothermal Sediment.</title>
        <authorList>
            <person name="Zhou Z."/>
            <person name="Liu Y."/>
            <person name="Xu W."/>
            <person name="Pan J."/>
            <person name="Luo Z.H."/>
            <person name="Li M."/>
        </authorList>
    </citation>
    <scope>NUCLEOTIDE SEQUENCE [LARGE SCALE GENOMIC DNA]</scope>
    <source>
        <strain evidence="5">SpSt-417</strain>
    </source>
</reference>
<dbReference type="PANTHER" id="PTHR43736:SF1">
    <property type="entry name" value="DIHYDRONEOPTERIN TRIPHOSPHATE DIPHOSPHATASE"/>
    <property type="match status" value="1"/>
</dbReference>
<comment type="similarity">
    <text evidence="2">Belongs to the Nudix hydrolase family.</text>
</comment>
<dbReference type="InterPro" id="IPR010982">
    <property type="entry name" value="Lambda_DNA-bd_dom_sf"/>
</dbReference>
<dbReference type="PANTHER" id="PTHR43736">
    <property type="entry name" value="ADP-RIBOSE PYROPHOSPHATASE"/>
    <property type="match status" value="1"/>
</dbReference>
<dbReference type="SMART" id="SM00530">
    <property type="entry name" value="HTH_XRE"/>
    <property type="match status" value="1"/>
</dbReference>
<dbReference type="PROSITE" id="PS51462">
    <property type="entry name" value="NUDIX"/>
    <property type="match status" value="1"/>
</dbReference>
<comment type="caution">
    <text evidence="5">The sequence shown here is derived from an EMBL/GenBank/DDBJ whole genome shotgun (WGS) entry which is preliminary data.</text>
</comment>
<organism evidence="5">
    <name type="scientific">candidate division WWE3 bacterium</name>
    <dbReference type="NCBI Taxonomy" id="2053526"/>
    <lineage>
        <taxon>Bacteria</taxon>
        <taxon>Katanobacteria</taxon>
    </lineage>
</organism>
<dbReference type="PRINTS" id="PR00502">
    <property type="entry name" value="NUDIXFAMILY"/>
</dbReference>
<dbReference type="Pfam" id="PF00293">
    <property type="entry name" value="NUDIX"/>
    <property type="match status" value="1"/>
</dbReference>
<protein>
    <submittedName>
        <fullName evidence="5">NUDIX domain-containing protein</fullName>
    </submittedName>
</protein>
<accession>A0A7C4XVD9</accession>
<dbReference type="InterPro" id="IPR020476">
    <property type="entry name" value="Nudix_hydrolase"/>
</dbReference>
<dbReference type="InterPro" id="IPR000086">
    <property type="entry name" value="NUDIX_hydrolase_dom"/>
</dbReference>
<dbReference type="SUPFAM" id="SSF55811">
    <property type="entry name" value="Nudix"/>
    <property type="match status" value="1"/>
</dbReference>
<dbReference type="GO" id="GO:0016787">
    <property type="term" value="F:hydrolase activity"/>
    <property type="evidence" value="ECO:0007669"/>
    <property type="project" value="UniProtKB-KW"/>
</dbReference>